<feature type="signal peptide" evidence="1">
    <location>
        <begin position="1"/>
        <end position="22"/>
    </location>
</feature>
<keyword evidence="3" id="KW-1185">Reference proteome</keyword>
<reference evidence="2 3" key="2">
    <citation type="submission" date="2021-07" db="EMBL/GenBank/DDBJ databases">
        <authorList>
            <person name="Matsumoto Y."/>
            <person name="Motooka D."/>
            <person name="Nakamura S."/>
        </authorList>
    </citation>
    <scope>NUCLEOTIDE SEQUENCE [LARGE SCALE GENOMIC DNA]</scope>
    <source>
        <strain evidence="2 3">TY59</strain>
    </source>
</reference>
<name>A0ABN6IPY7_9MYCO</name>
<protein>
    <submittedName>
        <fullName evidence="2">Uncharacterized protein</fullName>
    </submittedName>
</protein>
<gene>
    <name evidence="2" type="ORF">MTY59_54440</name>
</gene>
<evidence type="ECO:0000313" key="2">
    <source>
        <dbReference type="EMBL" id="BCZ25589.1"/>
    </source>
</evidence>
<reference evidence="2 3" key="1">
    <citation type="submission" date="2021-07" db="EMBL/GenBank/DDBJ databases">
        <title>Complete genome sequence of nontuberculous Mycobacterium sp. TY59.</title>
        <authorList>
            <person name="Fukushima K."/>
        </authorList>
    </citation>
    <scope>NUCLEOTIDE SEQUENCE [LARGE SCALE GENOMIC DNA]</scope>
    <source>
        <strain evidence="2 3">TY59</strain>
    </source>
</reference>
<accession>A0ABN6IPY7</accession>
<feature type="chain" id="PRO_5046414559" evidence="1">
    <location>
        <begin position="23"/>
        <end position="101"/>
    </location>
</feature>
<organism evidence="2 3">
    <name type="scientific">Mycobacterium senriense</name>
    <dbReference type="NCBI Taxonomy" id="2775496"/>
    <lineage>
        <taxon>Bacteria</taxon>
        <taxon>Bacillati</taxon>
        <taxon>Actinomycetota</taxon>
        <taxon>Actinomycetes</taxon>
        <taxon>Mycobacteriales</taxon>
        <taxon>Mycobacteriaceae</taxon>
        <taxon>Mycobacterium</taxon>
        <taxon>Mycobacterium avium complex (MAC)</taxon>
    </lineage>
</organism>
<keyword evidence="1" id="KW-0732">Signal</keyword>
<dbReference type="EMBL" id="AP024828">
    <property type="protein sequence ID" value="BCZ25589.1"/>
    <property type="molecule type" value="Genomic_DNA"/>
</dbReference>
<proteinExistence type="predicted"/>
<sequence>MRFGLPAAGLAAGLAASVAMSAASGVAEACCLIGALTVVQSYSFRESRWGQQKTPDSSSAARGLRVGAGLLQMLKSKSATNALTNYYEHPGLSGGIHSVRR</sequence>
<evidence type="ECO:0000313" key="3">
    <source>
        <dbReference type="Proteomes" id="UP000826012"/>
    </source>
</evidence>
<evidence type="ECO:0000256" key="1">
    <source>
        <dbReference type="SAM" id="SignalP"/>
    </source>
</evidence>
<dbReference type="Proteomes" id="UP000826012">
    <property type="component" value="Chromosome"/>
</dbReference>